<evidence type="ECO:0000313" key="11">
    <source>
        <dbReference type="EMBL" id="PHI28543.1"/>
    </source>
</evidence>
<comment type="catalytic activity">
    <reaction evidence="9">
        <text>(R)-malate + NAD(+) = pyruvate + CO2 + NADH</text>
        <dbReference type="Rhea" id="RHEA:18365"/>
        <dbReference type="ChEBI" id="CHEBI:15361"/>
        <dbReference type="ChEBI" id="CHEBI:15588"/>
        <dbReference type="ChEBI" id="CHEBI:16526"/>
        <dbReference type="ChEBI" id="CHEBI:57540"/>
        <dbReference type="ChEBI" id="CHEBI:57945"/>
        <dbReference type="EC" id="1.1.1.83"/>
    </reaction>
</comment>
<keyword evidence="6 12" id="KW-0560">Oxidoreductase</keyword>
<dbReference type="InterPro" id="IPR019818">
    <property type="entry name" value="IsoCit/isopropylmalate_DH_CS"/>
</dbReference>
<evidence type="ECO:0000313" key="13">
    <source>
        <dbReference type="Proteomes" id="UP000224974"/>
    </source>
</evidence>
<organism evidence="11 13">
    <name type="scientific">Budvicia aquatica</name>
    <dbReference type="NCBI Taxonomy" id="82979"/>
    <lineage>
        <taxon>Bacteria</taxon>
        <taxon>Pseudomonadati</taxon>
        <taxon>Pseudomonadota</taxon>
        <taxon>Gammaproteobacteria</taxon>
        <taxon>Enterobacterales</taxon>
        <taxon>Budviciaceae</taxon>
        <taxon>Budvicia</taxon>
    </lineage>
</organism>
<dbReference type="GO" id="GO:0051287">
    <property type="term" value="F:NAD binding"/>
    <property type="evidence" value="ECO:0007669"/>
    <property type="project" value="InterPro"/>
</dbReference>
<proteinExistence type="inferred from homology"/>
<evidence type="ECO:0000256" key="4">
    <source>
        <dbReference type="ARBA" id="ARBA00013126"/>
    </source>
</evidence>
<gene>
    <name evidence="12" type="primary">dmlA</name>
    <name evidence="11" type="ORF">CRN84_03950</name>
    <name evidence="12" type="ORF">NCTC12282_01409</name>
</gene>
<evidence type="ECO:0000256" key="8">
    <source>
        <dbReference type="ARBA" id="ARBA00023211"/>
    </source>
</evidence>
<keyword evidence="7" id="KW-0520">NAD</keyword>
<evidence type="ECO:0000259" key="10">
    <source>
        <dbReference type="SMART" id="SM01329"/>
    </source>
</evidence>
<dbReference type="InterPro" id="IPR024084">
    <property type="entry name" value="IsoPropMal-DH-like_dom"/>
</dbReference>
<reference evidence="12 14" key="3">
    <citation type="submission" date="2019-03" db="EMBL/GenBank/DDBJ databases">
        <authorList>
            <consortium name="Pathogen Informatics"/>
        </authorList>
    </citation>
    <scope>NUCLEOTIDE SEQUENCE [LARGE SCALE GENOMIC DNA]</scope>
    <source>
        <strain evidence="12 14">NCTC12282</strain>
    </source>
</reference>
<evidence type="ECO:0000256" key="5">
    <source>
        <dbReference type="ARBA" id="ARBA00022723"/>
    </source>
</evidence>
<dbReference type="PANTHER" id="PTHR43275:SF1">
    <property type="entry name" value="D-MALATE DEHYDROGENASE [DECARBOXYLATING]"/>
    <property type="match status" value="1"/>
</dbReference>
<name>A0A2C6DIF6_9GAMM</name>
<dbReference type="PANTHER" id="PTHR43275">
    <property type="entry name" value="D-MALATE DEHYDROGENASE [DECARBOXYLATING]"/>
    <property type="match status" value="1"/>
</dbReference>
<protein>
    <recommendedName>
        <fullName evidence="4">D-malate dehydrogenase (decarboxylating)</fullName>
        <ecNumber evidence="4">1.1.1.83</ecNumber>
    </recommendedName>
</protein>
<dbReference type="OrthoDB" id="9767905at2"/>
<comment type="cofactor">
    <cofactor evidence="2">
        <name>Mg(2+)</name>
        <dbReference type="ChEBI" id="CHEBI:18420"/>
    </cofactor>
</comment>
<sequence>MNKTYRIAAIPGDGIGKEVLPEGIRVLEAAAKRWNLNLSFETFEWASCDYYQTHGQMMPDDWFEQLKSFDAIYFGAVGWPEKVPDHISLWGSLLKFRREFDQYVNLRPVRLFPGVPCPLADKKPGDIDFYVVRENTEGEYSSLGGRMFEGTEREFVVQESIFSRHGVDRILKYAFELAQTRPRRKLTSATKSNGMAISMPYWDERLALMAENYPDISWDKQHIDILCARFVLTPERFDVVVASNLFGDILSDLGPACAGTIGIAPSANLNPERNFPSMFEPVHGSAPDIYGQNIANPIGMIWTGAMMLSFLGQGDERYQAAHDGIMSAIEQTIAQGQCTRDLGGTASTQEVGESIARYL</sequence>
<keyword evidence="13" id="KW-1185">Reference proteome</keyword>
<evidence type="ECO:0000256" key="7">
    <source>
        <dbReference type="ARBA" id="ARBA00023027"/>
    </source>
</evidence>
<evidence type="ECO:0000313" key="14">
    <source>
        <dbReference type="Proteomes" id="UP000373449"/>
    </source>
</evidence>
<dbReference type="Pfam" id="PF00180">
    <property type="entry name" value="Iso_dh"/>
    <property type="match status" value="1"/>
</dbReference>
<dbReference type="STRING" id="1111728.GCA_000427805_04462"/>
<evidence type="ECO:0000313" key="12">
    <source>
        <dbReference type="EMBL" id="VFS46500.1"/>
    </source>
</evidence>
<keyword evidence="8" id="KW-0464">Manganese</keyword>
<dbReference type="GO" id="GO:0000287">
    <property type="term" value="F:magnesium ion binding"/>
    <property type="evidence" value="ECO:0007669"/>
    <property type="project" value="InterPro"/>
</dbReference>
<dbReference type="Proteomes" id="UP000224974">
    <property type="component" value="Unassembled WGS sequence"/>
</dbReference>
<comment type="cofactor">
    <cofactor evidence="1">
        <name>Mn(2+)</name>
        <dbReference type="ChEBI" id="CHEBI:29035"/>
    </cofactor>
</comment>
<dbReference type="EC" id="1.1.1.83" evidence="4"/>
<dbReference type="EMBL" id="PDDX01000001">
    <property type="protein sequence ID" value="PHI28543.1"/>
    <property type="molecule type" value="Genomic_DNA"/>
</dbReference>
<dbReference type="Proteomes" id="UP000373449">
    <property type="component" value="Unassembled WGS sequence"/>
</dbReference>
<reference evidence="11" key="1">
    <citation type="submission" date="2017-09" db="EMBL/GenBank/DDBJ databases">
        <title>FDA dAtabase for Regulatory Grade micrObial Sequences (FDA-ARGOS): Supporting development and validation of Infectious Disease Dx tests.</title>
        <authorList>
            <person name="Minogue T."/>
            <person name="Wolcott M."/>
            <person name="Wasieloski L."/>
            <person name="Aguilar W."/>
            <person name="Moore D."/>
            <person name="Tallon L.J."/>
            <person name="Sadzewicz L."/>
            <person name="Ott S."/>
            <person name="Zhao X."/>
            <person name="Nagaraj S."/>
            <person name="Vavikolanu K."/>
            <person name="Aluvathingal J."/>
            <person name="Nadendla S."/>
            <person name="Sichtig H."/>
        </authorList>
    </citation>
    <scope>NUCLEOTIDE SEQUENCE</scope>
    <source>
        <strain evidence="11">FDAARGOS_387</strain>
    </source>
</reference>
<keyword evidence="5" id="KW-0479">Metal-binding</keyword>
<comment type="similarity">
    <text evidence="3">Belongs to the isocitrate and isopropylmalate dehydrogenases family.</text>
</comment>
<evidence type="ECO:0000256" key="1">
    <source>
        <dbReference type="ARBA" id="ARBA00001936"/>
    </source>
</evidence>
<evidence type="ECO:0000256" key="6">
    <source>
        <dbReference type="ARBA" id="ARBA00023002"/>
    </source>
</evidence>
<dbReference type="SMART" id="SM01329">
    <property type="entry name" value="Iso_dh"/>
    <property type="match status" value="1"/>
</dbReference>
<evidence type="ECO:0000256" key="9">
    <source>
        <dbReference type="ARBA" id="ARBA00049301"/>
    </source>
</evidence>
<dbReference type="PROSITE" id="PS00470">
    <property type="entry name" value="IDH_IMDH"/>
    <property type="match status" value="1"/>
</dbReference>
<feature type="domain" description="Isopropylmalate dehydrogenase-like" evidence="10">
    <location>
        <begin position="6"/>
        <end position="355"/>
    </location>
</feature>
<dbReference type="InterPro" id="IPR050501">
    <property type="entry name" value="ICDH/IPMDH"/>
</dbReference>
<dbReference type="RefSeq" id="WP_029093755.1">
    <property type="nucleotide sequence ID" value="NZ_BRLG01000028.1"/>
</dbReference>
<dbReference type="AlphaFoldDB" id="A0A2C6DIF6"/>
<reference evidence="13" key="2">
    <citation type="submission" date="2017-09" db="EMBL/GenBank/DDBJ databases">
        <title>FDA dAtabase for Regulatory Grade micrObial Sequences (FDA-ARGOS): Supporting development and validation of Infectious Disease Dx tests.</title>
        <authorList>
            <person name="Minogue T."/>
            <person name="Wolcott M."/>
            <person name="Wasieloski L."/>
            <person name="Aguilar W."/>
            <person name="Moore D."/>
            <person name="Tallon L."/>
            <person name="Sadzewicz L."/>
            <person name="Ott S."/>
            <person name="Zhao X."/>
            <person name="Nagaraj S."/>
            <person name="Vavikolanu K."/>
            <person name="Aluvathingal J."/>
            <person name="Nadendla S."/>
            <person name="Sichtig H."/>
        </authorList>
    </citation>
    <scope>NUCLEOTIDE SEQUENCE [LARGE SCALE GENOMIC DNA]</scope>
    <source>
        <strain evidence="13">FDAARGOS_387</strain>
    </source>
</reference>
<accession>A0A2C6DIF6</accession>
<dbReference type="InterPro" id="IPR011829">
    <property type="entry name" value="TTC_DH"/>
</dbReference>
<dbReference type="SUPFAM" id="SSF53659">
    <property type="entry name" value="Isocitrate/Isopropylmalate dehydrogenase-like"/>
    <property type="match status" value="1"/>
</dbReference>
<dbReference type="NCBIfam" id="TIGR02089">
    <property type="entry name" value="TTC"/>
    <property type="match status" value="1"/>
</dbReference>
<dbReference type="GO" id="GO:0046553">
    <property type="term" value="F:D-malate dehydrogenase (decarboxylating) (NAD+) activity"/>
    <property type="evidence" value="ECO:0007669"/>
    <property type="project" value="UniProtKB-EC"/>
</dbReference>
<dbReference type="EMBL" id="CAADJA010000002">
    <property type="protein sequence ID" value="VFS46500.1"/>
    <property type="molecule type" value="Genomic_DNA"/>
</dbReference>
<evidence type="ECO:0000256" key="2">
    <source>
        <dbReference type="ARBA" id="ARBA00001946"/>
    </source>
</evidence>
<evidence type="ECO:0000256" key="3">
    <source>
        <dbReference type="ARBA" id="ARBA00007769"/>
    </source>
</evidence>
<dbReference type="Gene3D" id="3.40.718.10">
    <property type="entry name" value="Isopropylmalate Dehydrogenase"/>
    <property type="match status" value="1"/>
</dbReference>